<dbReference type="CDD" id="cd00082">
    <property type="entry name" value="HisKA"/>
    <property type="match status" value="1"/>
</dbReference>
<keyword evidence="6" id="KW-0812">Transmembrane</keyword>
<evidence type="ECO:0000259" key="9">
    <source>
        <dbReference type="PROSITE" id="PS50839"/>
    </source>
</evidence>
<feature type="transmembrane region" description="Helical" evidence="6">
    <location>
        <begin position="21"/>
        <end position="46"/>
    </location>
</feature>
<evidence type="ECO:0000256" key="3">
    <source>
        <dbReference type="ARBA" id="ARBA00022679"/>
    </source>
</evidence>
<feature type="transmembrane region" description="Helical" evidence="6">
    <location>
        <begin position="325"/>
        <end position="347"/>
    </location>
</feature>
<dbReference type="InterPro" id="IPR003661">
    <property type="entry name" value="HisK_dim/P_dom"/>
</dbReference>
<keyword evidence="6" id="KW-0472">Membrane</keyword>
<sequence length="841" mass="93039">MNVWKGALGSIRRGGGIARRSALSTQVGAALALWFLAASLMILFLGRVILDAENARAEQEFRALAEANLSAIEDRMKRYDAALRGLAGLVAQSGPLSKTEYEAYADALISAGALPGASGLGFIEPVARDDLDAYVAQARRDGLPDFRIKSASARDESFVIRHIEPLSENAEALGLDIAFEPRRRLAAMRARASGLTTLSPAIVLVQDDSKVPGFVLFHPVDEGARGVGVDGDGDDGFKGWVFMPFVSSHALSDLSRRHNHLLDVSVFDNDEAHPDTLVFTTVDEGSSVEPQFSHSASLRLYGQTWHLRWNSRPAFDSRQNSATEAMIFLAAIILVLTPITALGVLVVRKQRLSELVAKRTKELLTQSSLTASLLEDESLFVFVFDEDGKCLLTNGGADMVLDRPMIRNNRDAFFRKLRHATTPGSRHVFRFDWNGEGETRVLSASRHDWVNSAGKHRMTFVSQDITNEFEAIQKSIDAEKRLNLALGVSEVGVFELNLETGESIVSDVWKKIMRYSDDAGFTNYQRYFKDRVVPEDLELLHQNDKACILGETDRSTTEFRVYLGGRTYWMRSEAIVSERSPDGRALRLIGTQVDITERKRLETAMSDFIATVSHELRTPITSVKGAVQLLAHKLSPEDKLSNKKLIDIALSNVDQLILLVNDILDFEQVQSNRMDFGTSTVSVSALLNEAQLNLTPYAASTDARLRLDLPSCDVSVNADWSRLLQVVTNLVSNACKFSPADTEVVIGFEVEKDTCRIFVRDHGPGIPPDFEADLFEPFAQADRSDSREHGGTGLGLAISQRFVERMDGQIGYRRLGDRTSEFWISFPVAAIETPEPARELA</sequence>
<evidence type="ECO:0000313" key="10">
    <source>
        <dbReference type="EMBL" id="MBV7377675.1"/>
    </source>
</evidence>
<dbReference type="EC" id="2.7.13.3" evidence="2"/>
<dbReference type="RefSeq" id="WP_218390550.1">
    <property type="nucleotide sequence ID" value="NZ_JAHUZE010000001.1"/>
</dbReference>
<keyword evidence="11" id="KW-1185">Reference proteome</keyword>
<evidence type="ECO:0000259" key="7">
    <source>
        <dbReference type="PROSITE" id="PS50109"/>
    </source>
</evidence>
<evidence type="ECO:0000256" key="2">
    <source>
        <dbReference type="ARBA" id="ARBA00012438"/>
    </source>
</evidence>
<dbReference type="PANTHER" id="PTHR43711:SF1">
    <property type="entry name" value="HISTIDINE KINASE 1"/>
    <property type="match status" value="1"/>
</dbReference>
<dbReference type="Proteomes" id="UP000756530">
    <property type="component" value="Unassembled WGS sequence"/>
</dbReference>
<feature type="domain" description="Histidine kinase" evidence="7">
    <location>
        <begin position="611"/>
        <end position="830"/>
    </location>
</feature>
<keyword evidence="4" id="KW-0418">Kinase</keyword>
<dbReference type="InterPro" id="IPR003594">
    <property type="entry name" value="HATPase_dom"/>
</dbReference>
<comment type="catalytic activity">
    <reaction evidence="1">
        <text>ATP + protein L-histidine = ADP + protein N-phospho-L-histidine.</text>
        <dbReference type="EC" id="2.7.13.3"/>
    </reaction>
</comment>
<dbReference type="InterPro" id="IPR000700">
    <property type="entry name" value="PAS-assoc_C"/>
</dbReference>
<evidence type="ECO:0000259" key="8">
    <source>
        <dbReference type="PROSITE" id="PS50113"/>
    </source>
</evidence>
<comment type="caution">
    <text evidence="10">The sequence shown here is derived from an EMBL/GenBank/DDBJ whole genome shotgun (WGS) entry which is preliminary data.</text>
</comment>
<evidence type="ECO:0000256" key="5">
    <source>
        <dbReference type="ARBA" id="ARBA00023012"/>
    </source>
</evidence>
<keyword evidence="3" id="KW-0808">Transferase</keyword>
<keyword evidence="5" id="KW-0902">Two-component regulatory system</keyword>
<feature type="domain" description="CHASE" evidence="9">
    <location>
        <begin position="92"/>
        <end position="220"/>
    </location>
</feature>
<dbReference type="SMART" id="SM00387">
    <property type="entry name" value="HATPase_c"/>
    <property type="match status" value="1"/>
</dbReference>
<dbReference type="PROSITE" id="PS50113">
    <property type="entry name" value="PAC"/>
    <property type="match status" value="1"/>
</dbReference>
<gene>
    <name evidence="10" type="ORF">KJP28_01975</name>
</gene>
<dbReference type="InterPro" id="IPR050736">
    <property type="entry name" value="Sensor_HK_Regulatory"/>
</dbReference>
<dbReference type="PANTHER" id="PTHR43711">
    <property type="entry name" value="TWO-COMPONENT HISTIDINE KINASE"/>
    <property type="match status" value="1"/>
</dbReference>
<protein>
    <recommendedName>
        <fullName evidence="2">histidine kinase</fullName>
        <ecNumber evidence="2">2.7.13.3</ecNumber>
    </recommendedName>
</protein>
<dbReference type="InterPro" id="IPR006189">
    <property type="entry name" value="CHASE_dom"/>
</dbReference>
<dbReference type="PROSITE" id="PS50839">
    <property type="entry name" value="CHASE"/>
    <property type="match status" value="1"/>
</dbReference>
<dbReference type="PROSITE" id="PS50109">
    <property type="entry name" value="HIS_KIN"/>
    <property type="match status" value="1"/>
</dbReference>
<evidence type="ECO:0000256" key="1">
    <source>
        <dbReference type="ARBA" id="ARBA00000085"/>
    </source>
</evidence>
<evidence type="ECO:0000256" key="4">
    <source>
        <dbReference type="ARBA" id="ARBA00022777"/>
    </source>
</evidence>
<dbReference type="InterPro" id="IPR005467">
    <property type="entry name" value="His_kinase_dom"/>
</dbReference>
<evidence type="ECO:0000313" key="11">
    <source>
        <dbReference type="Proteomes" id="UP000756530"/>
    </source>
</evidence>
<dbReference type="EMBL" id="JAHUZE010000001">
    <property type="protein sequence ID" value="MBV7377675.1"/>
    <property type="molecule type" value="Genomic_DNA"/>
</dbReference>
<dbReference type="SMART" id="SM01079">
    <property type="entry name" value="CHASE"/>
    <property type="match status" value="1"/>
</dbReference>
<name>A0ABS6SXM6_9RHOB</name>
<dbReference type="Pfam" id="PF02518">
    <property type="entry name" value="HATPase_c"/>
    <property type="match status" value="1"/>
</dbReference>
<feature type="domain" description="PAC" evidence="8">
    <location>
        <begin position="552"/>
        <end position="607"/>
    </location>
</feature>
<dbReference type="Pfam" id="PF03924">
    <property type="entry name" value="CHASE"/>
    <property type="match status" value="1"/>
</dbReference>
<evidence type="ECO:0000256" key="6">
    <source>
        <dbReference type="SAM" id="Phobius"/>
    </source>
</evidence>
<reference evidence="10 11" key="1">
    <citation type="submission" date="2021-05" db="EMBL/GenBank/DDBJ databases">
        <title>Culturable bacteria isolated from Daya Bay.</title>
        <authorList>
            <person name="Zheng W."/>
            <person name="Yu S."/>
            <person name="Huang Y."/>
        </authorList>
    </citation>
    <scope>NUCLEOTIDE SEQUENCE [LARGE SCALE GENOMIC DNA]</scope>
    <source>
        <strain evidence="10 11">DP4N28-5</strain>
    </source>
</reference>
<dbReference type="Pfam" id="PF00512">
    <property type="entry name" value="HisKA"/>
    <property type="match status" value="1"/>
</dbReference>
<organism evidence="10 11">
    <name type="scientific">Maritimibacter dapengensis</name>
    <dbReference type="NCBI Taxonomy" id="2836868"/>
    <lineage>
        <taxon>Bacteria</taxon>
        <taxon>Pseudomonadati</taxon>
        <taxon>Pseudomonadota</taxon>
        <taxon>Alphaproteobacteria</taxon>
        <taxon>Rhodobacterales</taxon>
        <taxon>Roseobacteraceae</taxon>
        <taxon>Maritimibacter</taxon>
    </lineage>
</organism>
<accession>A0ABS6SXM6</accession>
<keyword evidence="6" id="KW-1133">Transmembrane helix</keyword>
<proteinExistence type="predicted"/>
<dbReference type="SMART" id="SM00388">
    <property type="entry name" value="HisKA"/>
    <property type="match status" value="1"/>
</dbReference>